<dbReference type="Proteomes" id="UP000095463">
    <property type="component" value="Unassembled WGS sequence"/>
</dbReference>
<dbReference type="AlphaFoldDB" id="A0A1E5XKX9"/>
<dbReference type="GO" id="GO:0016491">
    <property type="term" value="F:oxidoreductase activity"/>
    <property type="evidence" value="ECO:0007669"/>
    <property type="project" value="InterPro"/>
</dbReference>
<dbReference type="InterPro" id="IPR013149">
    <property type="entry name" value="ADH-like_C"/>
</dbReference>
<evidence type="ECO:0000259" key="2">
    <source>
        <dbReference type="SMART" id="SM00829"/>
    </source>
</evidence>
<dbReference type="EMBL" id="LAJE02000294">
    <property type="protein sequence ID" value="OEO29260.1"/>
    <property type="molecule type" value="Genomic_DNA"/>
</dbReference>
<dbReference type="Pfam" id="PF08240">
    <property type="entry name" value="ADH_N"/>
    <property type="match status" value="1"/>
</dbReference>
<reference evidence="3 4" key="1">
    <citation type="journal article" date="2015" name="Genome Announc.">
        <title>Genome Assemblies of Three Soil-Associated Devosia species: D. insulae, D. limi, and D. soli.</title>
        <authorList>
            <person name="Hassan Y.I."/>
            <person name="Lepp D."/>
            <person name="Zhou T."/>
        </authorList>
    </citation>
    <scope>NUCLEOTIDE SEQUENCE [LARGE SCALE GENOMIC DNA]</scope>
    <source>
        <strain evidence="3 4">DS-56</strain>
    </source>
</reference>
<evidence type="ECO:0000313" key="4">
    <source>
        <dbReference type="Proteomes" id="UP000095463"/>
    </source>
</evidence>
<dbReference type="Pfam" id="PF00107">
    <property type="entry name" value="ADH_zinc_N"/>
    <property type="match status" value="1"/>
</dbReference>
<dbReference type="SUPFAM" id="SSF51735">
    <property type="entry name" value="NAD(P)-binding Rossmann-fold domains"/>
    <property type="match status" value="1"/>
</dbReference>
<dbReference type="InterPro" id="IPR051603">
    <property type="entry name" value="Zinc-ADH_QOR/CCCR"/>
</dbReference>
<evidence type="ECO:0000313" key="3">
    <source>
        <dbReference type="EMBL" id="OEO29260.1"/>
    </source>
</evidence>
<protein>
    <recommendedName>
        <fullName evidence="2">Enoyl reductase (ER) domain-containing protein</fullName>
    </recommendedName>
</protein>
<dbReference type="SMART" id="SM00829">
    <property type="entry name" value="PKS_ER"/>
    <property type="match status" value="1"/>
</dbReference>
<dbReference type="PANTHER" id="PTHR44154:SF1">
    <property type="entry name" value="QUINONE OXIDOREDUCTASE"/>
    <property type="match status" value="1"/>
</dbReference>
<evidence type="ECO:0000256" key="1">
    <source>
        <dbReference type="ARBA" id="ARBA00022857"/>
    </source>
</evidence>
<dbReference type="SUPFAM" id="SSF50129">
    <property type="entry name" value="GroES-like"/>
    <property type="match status" value="1"/>
</dbReference>
<dbReference type="RefSeq" id="WP_069911464.1">
    <property type="nucleotide sequence ID" value="NZ_LAJE02000294.1"/>
</dbReference>
<keyword evidence="1" id="KW-0521">NADP</keyword>
<keyword evidence="4" id="KW-1185">Reference proteome</keyword>
<dbReference type="InterPro" id="IPR036291">
    <property type="entry name" value="NAD(P)-bd_dom_sf"/>
</dbReference>
<feature type="domain" description="Enoyl reductase (ER)" evidence="2">
    <location>
        <begin position="12"/>
        <end position="325"/>
    </location>
</feature>
<dbReference type="Gene3D" id="3.90.180.10">
    <property type="entry name" value="Medium-chain alcohol dehydrogenases, catalytic domain"/>
    <property type="match status" value="1"/>
</dbReference>
<dbReference type="Gene3D" id="3.40.50.720">
    <property type="entry name" value="NAD(P)-binding Rossmann-like Domain"/>
    <property type="match status" value="1"/>
</dbReference>
<dbReference type="CDD" id="cd08253">
    <property type="entry name" value="zeta_crystallin"/>
    <property type="match status" value="1"/>
</dbReference>
<dbReference type="OrthoDB" id="7355832at2"/>
<dbReference type="PANTHER" id="PTHR44154">
    <property type="entry name" value="QUINONE OXIDOREDUCTASE"/>
    <property type="match status" value="1"/>
</dbReference>
<organism evidence="3 4">
    <name type="scientific">Devosia insulae DS-56</name>
    <dbReference type="NCBI Taxonomy" id="1116389"/>
    <lineage>
        <taxon>Bacteria</taxon>
        <taxon>Pseudomonadati</taxon>
        <taxon>Pseudomonadota</taxon>
        <taxon>Alphaproteobacteria</taxon>
        <taxon>Hyphomicrobiales</taxon>
        <taxon>Devosiaceae</taxon>
        <taxon>Devosia</taxon>
    </lineage>
</organism>
<sequence length="328" mass="34205">MKAAWFSTKGPARDVLQVGELATPHPAPGEVLIRVRASGVNPSDTKGRSGSGAPAFPEVVPNQDGAGEIVAVGSPELDSRIGERVWFYESQLGRWNGSAAEYTTLPAWKAVQLPDGVSFEEGACLGIPAMTAYRCVFVDGPVTGKTIFVSGGAGAVGRYAIQFAKLGGARVIASVGNDEAAASATAAGADLVLNRHTDDLPARVAAFTGDSKGRGVDRFVEVAFGANLELIGKTLAPNGVVATYASDAVPQPTLPFWPMIFLDATIRFVLVYVMTAEAHREAAAGINAALEANQLTHQIGRVLTLDDIVAAHEAVERGELGKTIIKLA</sequence>
<gene>
    <name evidence="3" type="ORF">VW23_026450</name>
</gene>
<proteinExistence type="predicted"/>
<name>A0A1E5XKX9_9HYPH</name>
<dbReference type="InterPro" id="IPR011032">
    <property type="entry name" value="GroES-like_sf"/>
</dbReference>
<accession>A0A1E5XKX9</accession>
<comment type="caution">
    <text evidence="3">The sequence shown here is derived from an EMBL/GenBank/DDBJ whole genome shotgun (WGS) entry which is preliminary data.</text>
</comment>
<dbReference type="InterPro" id="IPR020843">
    <property type="entry name" value="ER"/>
</dbReference>
<dbReference type="InterPro" id="IPR013154">
    <property type="entry name" value="ADH-like_N"/>
</dbReference>